<evidence type="ECO:0000313" key="3">
    <source>
        <dbReference type="EMBL" id="OEH79353.1"/>
    </source>
</evidence>
<evidence type="ECO:0000313" key="4">
    <source>
        <dbReference type="Proteomes" id="UP000095192"/>
    </source>
</evidence>
<protein>
    <recommendedName>
        <fullName evidence="2">Domain of unknown function at the cortex 1 domain-containing protein</fullName>
    </recommendedName>
</protein>
<comment type="caution">
    <text evidence="3">The sequence shown here is derived from an EMBL/GenBank/DDBJ whole genome shotgun (WGS) entry which is preliminary data.</text>
</comment>
<gene>
    <name evidence="3" type="ORF">cyc_03209</name>
</gene>
<proteinExistence type="predicted"/>
<feature type="domain" description="Domain of unknown function at the cortex 1" evidence="2">
    <location>
        <begin position="356"/>
        <end position="530"/>
    </location>
</feature>
<dbReference type="Pfam" id="PF08588">
    <property type="entry name" value="Duc1"/>
    <property type="match status" value="1"/>
</dbReference>
<dbReference type="PANTHER" id="PTHR34826">
    <property type="entry name" value="UPF0590 PROTEIN C409.17C"/>
    <property type="match status" value="1"/>
</dbReference>
<evidence type="ECO:0000259" key="2">
    <source>
        <dbReference type="Pfam" id="PF08588"/>
    </source>
</evidence>
<sequence>MATAAAAVALVDGWPGWIAASTAFLARHPVATALLAAAAAAVLGFIYTSVLAVRTLSVTARCAAAAMQLQSKAETAEKRVKAIAEVAAEAASASACPHRPLLASASTASLGRTKALVSRGSESAHTGQAEGSSLLTRAFTEAGRDSRVTQQDAAFPWITVTELLSTLQMDASDFATLPAAAAARSFARSGGACGRSSCSSLHGPSATRAIGKAVLVVPGNSDEGSFQGGGRSDNSTVSVLRSWRNRATTLDMRPPHPDIWPQKPVLLRAIAEPWMLEELRQQRRPSNAAAQATFANRAVPSDMPVTIGCEAAEAFPTPISSSSLSASLSPRAHRQRILVCCVGVGGMADCGAGASKGATMRVLVQGRFLHPWRLGEVLTGQVFSRPLQHLPPRWVISLGVQVEDIVSDEPFFLSPLVCLAEKLHVAHAPGEACTGERHVQAPSLQNLEVPEDSRLLFGHDRCLPALSVAERKKKLLNKGLLRAIRFNCNNIYTFEFTQSFFLPSTYEFDLGLFRKSLAPLLNKQPVELMALIDPVAIGPPEGLPSVIASREASVAAAQAAAAMEAKNEQHDQVLEVLLPKKPSDRMYAWRFQLLHEQLYTDSPSKLSSSNRSSTYSNTY</sequence>
<evidence type="ECO:0000256" key="1">
    <source>
        <dbReference type="SAM" id="Phobius"/>
    </source>
</evidence>
<accession>A0A1D3D7C6</accession>
<dbReference type="VEuPathDB" id="ToxoDB:cyc_03209"/>
<organism evidence="3 4">
    <name type="scientific">Cyclospora cayetanensis</name>
    <dbReference type="NCBI Taxonomy" id="88456"/>
    <lineage>
        <taxon>Eukaryota</taxon>
        <taxon>Sar</taxon>
        <taxon>Alveolata</taxon>
        <taxon>Apicomplexa</taxon>
        <taxon>Conoidasida</taxon>
        <taxon>Coccidia</taxon>
        <taxon>Eucoccidiorida</taxon>
        <taxon>Eimeriorina</taxon>
        <taxon>Eimeriidae</taxon>
        <taxon>Cyclospora</taxon>
    </lineage>
</organism>
<dbReference type="InterPro" id="IPR013897">
    <property type="entry name" value="Duc1"/>
</dbReference>
<keyword evidence="4" id="KW-1185">Reference proteome</keyword>
<keyword evidence="1" id="KW-1133">Transmembrane helix</keyword>
<keyword evidence="1" id="KW-0812">Transmembrane</keyword>
<dbReference type="PANTHER" id="PTHR34826:SF2">
    <property type="entry name" value="UPF0590 PROTEIN C409.17C"/>
    <property type="match status" value="1"/>
</dbReference>
<dbReference type="InParanoid" id="A0A1D3D7C6"/>
<dbReference type="EMBL" id="JROU02000416">
    <property type="protein sequence ID" value="OEH79353.1"/>
    <property type="molecule type" value="Genomic_DNA"/>
</dbReference>
<dbReference type="Proteomes" id="UP000095192">
    <property type="component" value="Unassembled WGS sequence"/>
</dbReference>
<dbReference type="AlphaFoldDB" id="A0A1D3D7C6"/>
<feature type="transmembrane region" description="Helical" evidence="1">
    <location>
        <begin position="30"/>
        <end position="53"/>
    </location>
</feature>
<reference evidence="3 4" key="1">
    <citation type="journal article" date="2016" name="BMC Genomics">
        <title>Comparative genomics reveals Cyclospora cayetanensis possesses coccidia-like metabolism and invasion components but unique surface antigens.</title>
        <authorList>
            <person name="Liu S."/>
            <person name="Wang L."/>
            <person name="Zheng H."/>
            <person name="Xu Z."/>
            <person name="Roellig D.M."/>
            <person name="Li N."/>
            <person name="Frace M.A."/>
            <person name="Tang K."/>
            <person name="Arrowood M.J."/>
            <person name="Moss D.M."/>
            <person name="Zhang L."/>
            <person name="Feng Y."/>
            <person name="Xiao L."/>
        </authorList>
    </citation>
    <scope>NUCLEOTIDE SEQUENCE [LARGE SCALE GENOMIC DNA]</scope>
    <source>
        <strain evidence="3 4">CHN_HEN01</strain>
    </source>
</reference>
<name>A0A1D3D7C6_9EIME</name>
<keyword evidence="1" id="KW-0472">Membrane</keyword>